<proteinExistence type="predicted"/>
<dbReference type="InterPro" id="IPR027417">
    <property type="entry name" value="P-loop_NTPase"/>
</dbReference>
<evidence type="ECO:0000313" key="2">
    <source>
        <dbReference type="Proteomes" id="UP001139104"/>
    </source>
</evidence>
<organism evidence="1 2">
    <name type="scientific">Candidatus Rhodoblastus alkanivorans</name>
    <dbReference type="NCBI Taxonomy" id="2954117"/>
    <lineage>
        <taxon>Bacteria</taxon>
        <taxon>Pseudomonadati</taxon>
        <taxon>Pseudomonadota</taxon>
        <taxon>Alphaproteobacteria</taxon>
        <taxon>Hyphomicrobiales</taxon>
        <taxon>Rhodoblastaceae</taxon>
        <taxon>Rhodoblastus</taxon>
    </lineage>
</organism>
<dbReference type="InterPro" id="IPR005331">
    <property type="entry name" value="Sulfotransferase"/>
</dbReference>
<protein>
    <submittedName>
        <fullName evidence="1">Sulfotransferase family protein</fullName>
    </submittedName>
</protein>
<gene>
    <name evidence="1" type="ORF">K2U94_16155</name>
</gene>
<name>A0ABS9ZA24_9HYPH</name>
<dbReference type="RefSeq" id="WP_243068179.1">
    <property type="nucleotide sequence ID" value="NZ_JAIVFK010000030.1"/>
</dbReference>
<keyword evidence="2" id="KW-1185">Reference proteome</keyword>
<comment type="caution">
    <text evidence="1">The sequence shown here is derived from an EMBL/GenBank/DDBJ whole genome shotgun (WGS) entry which is preliminary data.</text>
</comment>
<dbReference type="Gene3D" id="3.40.50.300">
    <property type="entry name" value="P-loop containing nucleotide triphosphate hydrolases"/>
    <property type="match status" value="1"/>
</dbReference>
<reference evidence="1" key="1">
    <citation type="journal article" date="2022" name="ISME J.">
        <title>Identification of active gaseous-alkane degraders at natural gas seeps.</title>
        <authorList>
            <person name="Farhan Ul Haque M."/>
            <person name="Hernandez M."/>
            <person name="Crombie A.T."/>
            <person name="Murrell J.C."/>
        </authorList>
    </citation>
    <scope>NUCLEOTIDE SEQUENCE</scope>
    <source>
        <strain evidence="1">PC2</strain>
    </source>
</reference>
<sequence length="205" mass="23975">MPIFHTNGKNVLFVHIPKTGGTSVEKWLRRHVNISFFSIGVPSAMKCTPQHLTNHDFFQIFGKGYFDYTFAIVRNPFDRIVSEYRMREAEGNAGFWGAFPEFSLWLEENLPLQTRDPWRLDNHLRPQWEFISSDTEVFRFEDGLENIMRSVADRVGLPPPDDVPHEMGRPLGPTKLAWDERDILKMRIHYGQDFSHFGYSDTPRT</sequence>
<dbReference type="SUPFAM" id="SSF52540">
    <property type="entry name" value="P-loop containing nucleoside triphosphate hydrolases"/>
    <property type="match status" value="1"/>
</dbReference>
<dbReference type="Pfam" id="PF03567">
    <property type="entry name" value="Sulfotransfer_2"/>
    <property type="match status" value="1"/>
</dbReference>
<dbReference type="Proteomes" id="UP001139104">
    <property type="component" value="Unassembled WGS sequence"/>
</dbReference>
<accession>A0ABS9ZA24</accession>
<evidence type="ECO:0000313" key="1">
    <source>
        <dbReference type="EMBL" id="MCI4684276.1"/>
    </source>
</evidence>
<dbReference type="EMBL" id="JAIVFP010000001">
    <property type="protein sequence ID" value="MCI4684276.1"/>
    <property type="molecule type" value="Genomic_DNA"/>
</dbReference>